<name>A0ABR3F2Y7_9AGAR</name>
<evidence type="ECO:0000313" key="1">
    <source>
        <dbReference type="EMBL" id="KAL0569589.1"/>
    </source>
</evidence>
<sequence length="193" mass="21981">MEIITLKINLSPVSDLLSLTLIKNEDFDDYPDSSCTVGPTIVPAPQPSGVWKGRPPTFIYHYLLHLFVRVYRGMLSPIPVHCTTDDGFSQLTTSRASAFLRIASKLRQDDQAMLTRRVDPTLYQSHHLCRYQYRRVSRYRPRAVYPQSHLTRASTFGNPALALNGCGFAACSEPRRYRLQQHYVSLSDLRSSC</sequence>
<accession>A0ABR3F2Y7</accession>
<dbReference type="EMBL" id="JBAHYK010001086">
    <property type="protein sequence ID" value="KAL0569589.1"/>
    <property type="molecule type" value="Genomic_DNA"/>
</dbReference>
<protein>
    <submittedName>
        <fullName evidence="1">Uncharacterized protein</fullName>
    </submittedName>
</protein>
<reference evidence="1 2" key="1">
    <citation type="submission" date="2024-02" db="EMBL/GenBank/DDBJ databases">
        <title>A draft genome for the cacao thread blight pathogen Marasmius crinis-equi.</title>
        <authorList>
            <person name="Cohen S.P."/>
            <person name="Baruah I.K."/>
            <person name="Amoako-Attah I."/>
            <person name="Bukari Y."/>
            <person name="Meinhardt L.W."/>
            <person name="Bailey B.A."/>
        </authorList>
    </citation>
    <scope>NUCLEOTIDE SEQUENCE [LARGE SCALE GENOMIC DNA]</scope>
    <source>
        <strain evidence="1 2">GH-76</strain>
    </source>
</reference>
<keyword evidence="2" id="KW-1185">Reference proteome</keyword>
<comment type="caution">
    <text evidence="1">The sequence shown here is derived from an EMBL/GenBank/DDBJ whole genome shotgun (WGS) entry which is preliminary data.</text>
</comment>
<organism evidence="1 2">
    <name type="scientific">Marasmius crinis-equi</name>
    <dbReference type="NCBI Taxonomy" id="585013"/>
    <lineage>
        <taxon>Eukaryota</taxon>
        <taxon>Fungi</taxon>
        <taxon>Dikarya</taxon>
        <taxon>Basidiomycota</taxon>
        <taxon>Agaricomycotina</taxon>
        <taxon>Agaricomycetes</taxon>
        <taxon>Agaricomycetidae</taxon>
        <taxon>Agaricales</taxon>
        <taxon>Marasmiineae</taxon>
        <taxon>Marasmiaceae</taxon>
        <taxon>Marasmius</taxon>
    </lineage>
</organism>
<evidence type="ECO:0000313" key="2">
    <source>
        <dbReference type="Proteomes" id="UP001465976"/>
    </source>
</evidence>
<gene>
    <name evidence="1" type="ORF">V5O48_012377</name>
</gene>
<dbReference type="Proteomes" id="UP001465976">
    <property type="component" value="Unassembled WGS sequence"/>
</dbReference>
<proteinExistence type="predicted"/>